<evidence type="ECO:0000313" key="1">
    <source>
        <dbReference type="EMBL" id="TWU08693.1"/>
    </source>
</evidence>
<sequence>MKVARIDRGDSGNFYITLPFAAVIENFKHDLCLFNIPVPLSEKQLPMHFTFGHSASFLGVYGYVQMGVVNDGKAVGLDRVRTQDQYRLLDLTNCEFGFGEWKCRVFIGAAVADDLECDALGI</sequence>
<proteinExistence type="predicted"/>
<keyword evidence="2" id="KW-1185">Reference proteome</keyword>
<dbReference type="Proteomes" id="UP000320735">
    <property type="component" value="Unassembled WGS sequence"/>
</dbReference>
<accession>A0A5C6B9D3</accession>
<evidence type="ECO:0000313" key="2">
    <source>
        <dbReference type="Proteomes" id="UP000320735"/>
    </source>
</evidence>
<comment type="caution">
    <text evidence="1">The sequence shown here is derived from an EMBL/GenBank/DDBJ whole genome shotgun (WGS) entry which is preliminary data.</text>
</comment>
<dbReference type="EMBL" id="SJPP01000002">
    <property type="protein sequence ID" value="TWU08693.1"/>
    <property type="molecule type" value="Genomic_DNA"/>
</dbReference>
<dbReference type="AlphaFoldDB" id="A0A5C6B9D3"/>
<gene>
    <name evidence="1" type="ORF">CA54_39290</name>
</gene>
<protein>
    <submittedName>
        <fullName evidence="1">Uncharacterized protein</fullName>
    </submittedName>
</protein>
<name>A0A5C6B9D3_9PLAN</name>
<reference evidence="1 2" key="1">
    <citation type="submission" date="2019-02" db="EMBL/GenBank/DDBJ databases">
        <title>Deep-cultivation of Planctomycetes and their phenomic and genomic characterization uncovers novel biology.</title>
        <authorList>
            <person name="Wiegand S."/>
            <person name="Jogler M."/>
            <person name="Boedeker C."/>
            <person name="Pinto D."/>
            <person name="Vollmers J."/>
            <person name="Rivas-Marin E."/>
            <person name="Kohn T."/>
            <person name="Peeters S.H."/>
            <person name="Heuer A."/>
            <person name="Rast P."/>
            <person name="Oberbeckmann S."/>
            <person name="Bunk B."/>
            <person name="Jeske O."/>
            <person name="Meyerdierks A."/>
            <person name="Storesund J.E."/>
            <person name="Kallscheuer N."/>
            <person name="Luecker S."/>
            <person name="Lage O.M."/>
            <person name="Pohl T."/>
            <person name="Merkel B.J."/>
            <person name="Hornburger P."/>
            <person name="Mueller R.-W."/>
            <person name="Bruemmer F."/>
            <person name="Labrenz M."/>
            <person name="Spormann A.M."/>
            <person name="Op Den Camp H."/>
            <person name="Overmann J."/>
            <person name="Amann R."/>
            <person name="Jetten M.S.M."/>
            <person name="Mascher T."/>
            <person name="Medema M.H."/>
            <person name="Devos D.P."/>
            <person name="Kaster A.-K."/>
            <person name="Ovreas L."/>
            <person name="Rohde M."/>
            <person name="Galperin M.Y."/>
            <person name="Jogler C."/>
        </authorList>
    </citation>
    <scope>NUCLEOTIDE SEQUENCE [LARGE SCALE GENOMIC DNA]</scope>
    <source>
        <strain evidence="1 2">CA54</strain>
    </source>
</reference>
<organism evidence="1 2">
    <name type="scientific">Symmachiella macrocystis</name>
    <dbReference type="NCBI Taxonomy" id="2527985"/>
    <lineage>
        <taxon>Bacteria</taxon>
        <taxon>Pseudomonadati</taxon>
        <taxon>Planctomycetota</taxon>
        <taxon>Planctomycetia</taxon>
        <taxon>Planctomycetales</taxon>
        <taxon>Planctomycetaceae</taxon>
        <taxon>Symmachiella</taxon>
    </lineage>
</organism>